<organism evidence="1 2">
    <name type="scientific">Dermatophilus congolensis</name>
    <dbReference type="NCBI Taxonomy" id="1863"/>
    <lineage>
        <taxon>Bacteria</taxon>
        <taxon>Bacillati</taxon>
        <taxon>Actinomycetota</taxon>
        <taxon>Actinomycetes</taxon>
        <taxon>Micrococcales</taxon>
        <taxon>Dermatophilaceae</taxon>
        <taxon>Dermatophilus</taxon>
    </lineage>
</organism>
<proteinExistence type="predicted"/>
<evidence type="ECO:0000313" key="1">
    <source>
        <dbReference type="EMBL" id="STD12354.1"/>
    </source>
</evidence>
<accession>A0AA46H106</accession>
<reference evidence="1 2" key="1">
    <citation type="submission" date="2018-06" db="EMBL/GenBank/DDBJ databases">
        <authorList>
            <consortium name="Pathogen Informatics"/>
            <person name="Doyle S."/>
        </authorList>
    </citation>
    <scope>NUCLEOTIDE SEQUENCE [LARGE SCALE GENOMIC DNA]</scope>
    <source>
        <strain evidence="1 2">NCTC7915</strain>
    </source>
</reference>
<evidence type="ECO:0000313" key="2">
    <source>
        <dbReference type="Proteomes" id="UP000254118"/>
    </source>
</evidence>
<dbReference type="Proteomes" id="UP000254118">
    <property type="component" value="Unassembled WGS sequence"/>
</dbReference>
<name>A0AA46H106_9MICO</name>
<dbReference type="EMBL" id="UFYA01000001">
    <property type="protein sequence ID" value="STD12354.1"/>
    <property type="molecule type" value="Genomic_DNA"/>
</dbReference>
<sequence length="189" mass="21302">MRGLQVSRCGWCGCCFSRLRKAPFWLRKRQLPRMRADITMTSKNIASSGIWQKLLNVVENSSSQLRHAFASRVVMPAMWWPLMWDYHFFSGPSITLVSFQKASKPFHVNGSRNIKTCDTGHPHSNGRSGGQLAWPRRSRAYGMTAAPPLTSVPRTLRGLTTPKPAEPLSWLDGHLECQLHPYPGSELSP</sequence>
<comment type="caution">
    <text evidence="1">The sequence shown here is derived from an EMBL/GenBank/DDBJ whole genome shotgun (WGS) entry which is preliminary data.</text>
</comment>
<dbReference type="AlphaFoldDB" id="A0AA46H106"/>
<gene>
    <name evidence="1" type="ORF">NCTC7915_01764</name>
</gene>
<protein>
    <submittedName>
        <fullName evidence="1">Uncharacterized protein</fullName>
    </submittedName>
</protein>